<dbReference type="InterPro" id="IPR036412">
    <property type="entry name" value="HAD-like_sf"/>
</dbReference>
<proteinExistence type="inferred from homology"/>
<dbReference type="InterPro" id="IPR006439">
    <property type="entry name" value="HAD-SF_hydro_IA"/>
</dbReference>
<dbReference type="PRINTS" id="PR00413">
    <property type="entry name" value="HADHALOGNASE"/>
</dbReference>
<comment type="similarity">
    <text evidence="1 3">Belongs to the HAD-like hydrolase superfamily. S-2-haloalkanoic acid dehalogenase family.</text>
</comment>
<dbReference type="InterPro" id="IPR023214">
    <property type="entry name" value="HAD_sf"/>
</dbReference>
<evidence type="ECO:0000313" key="6">
    <source>
        <dbReference type="Proteomes" id="UP000646877"/>
    </source>
</evidence>
<keyword evidence="7" id="KW-1185">Reference proteome</keyword>
<dbReference type="Pfam" id="PF00702">
    <property type="entry name" value="Hydrolase"/>
    <property type="match status" value="1"/>
</dbReference>
<dbReference type="Gene3D" id="1.10.150.240">
    <property type="entry name" value="Putative phosphatase, domain 2"/>
    <property type="match status" value="1"/>
</dbReference>
<dbReference type="RefSeq" id="WP_039497399.1">
    <property type="nucleotide sequence ID" value="NZ_CBCSDF010000008.1"/>
</dbReference>
<dbReference type="GO" id="GO:0018784">
    <property type="term" value="F:(S)-2-haloacid dehalogenase activity"/>
    <property type="evidence" value="ECO:0007669"/>
    <property type="project" value="UniProtKB-UniRule"/>
</dbReference>
<dbReference type="AlphaFoldDB" id="A0A8I2GWY8"/>
<dbReference type="SFLD" id="SFLDG01129">
    <property type="entry name" value="C1.5:_HAD__Beta-PGM__Phosphata"/>
    <property type="match status" value="1"/>
</dbReference>
<gene>
    <name evidence="4" type="ORF">F9Y85_02335</name>
    <name evidence="5" type="ORF">R5H13_11225</name>
</gene>
<name>A0A8I2GWY8_9GAMM</name>
<dbReference type="InterPro" id="IPR051540">
    <property type="entry name" value="S-2-haloacid_dehalogenase"/>
</dbReference>
<dbReference type="EMBL" id="WEIA01000001">
    <property type="protein sequence ID" value="NLR20172.1"/>
    <property type="molecule type" value="Genomic_DNA"/>
</dbReference>
<evidence type="ECO:0000256" key="2">
    <source>
        <dbReference type="ARBA" id="ARBA00022801"/>
    </source>
</evidence>
<evidence type="ECO:0000256" key="1">
    <source>
        <dbReference type="ARBA" id="ARBA00008106"/>
    </source>
</evidence>
<evidence type="ECO:0000313" key="7">
    <source>
        <dbReference type="Proteomes" id="UP001304419"/>
    </source>
</evidence>
<dbReference type="EC" id="3.8.1.2" evidence="3"/>
<dbReference type="NCBIfam" id="TIGR01493">
    <property type="entry name" value="HAD-SF-IA-v2"/>
    <property type="match status" value="1"/>
</dbReference>
<dbReference type="NCBIfam" id="TIGR01509">
    <property type="entry name" value="HAD-SF-IA-v3"/>
    <property type="match status" value="1"/>
</dbReference>
<dbReference type="InterPro" id="IPR023198">
    <property type="entry name" value="PGP-like_dom2"/>
</dbReference>
<evidence type="ECO:0000313" key="4">
    <source>
        <dbReference type="EMBL" id="NLR20172.1"/>
    </source>
</evidence>
<dbReference type="SFLD" id="SFLDS00003">
    <property type="entry name" value="Haloacid_Dehalogenase"/>
    <property type="match status" value="1"/>
</dbReference>
<reference evidence="5 7" key="2">
    <citation type="submission" date="2023-10" db="EMBL/GenBank/DDBJ databases">
        <title>To unveil natural product biosynthetic capacity in Pseudoalteromonas.</title>
        <authorList>
            <person name="Wang J."/>
        </authorList>
    </citation>
    <scope>NUCLEOTIDE SEQUENCE [LARGE SCALE GENOMIC DNA]</scope>
    <source>
        <strain evidence="5 7">DSM 15914</strain>
    </source>
</reference>
<dbReference type="SUPFAM" id="SSF56784">
    <property type="entry name" value="HAD-like"/>
    <property type="match status" value="1"/>
</dbReference>
<dbReference type="PANTHER" id="PTHR43316:SF3">
    <property type="entry name" value="HALOACID DEHALOGENASE, TYPE II (AFU_ORTHOLOGUE AFUA_2G07750)-RELATED"/>
    <property type="match status" value="1"/>
</dbReference>
<organism evidence="4 6">
    <name type="scientific">Pseudoalteromonas maricaloris</name>
    <dbReference type="NCBI Taxonomy" id="184924"/>
    <lineage>
        <taxon>Bacteria</taxon>
        <taxon>Pseudomonadati</taxon>
        <taxon>Pseudomonadota</taxon>
        <taxon>Gammaproteobacteria</taxon>
        <taxon>Alteromonadales</taxon>
        <taxon>Pseudoalteromonadaceae</taxon>
        <taxon>Pseudoalteromonas</taxon>
    </lineage>
</organism>
<dbReference type="Proteomes" id="UP000646877">
    <property type="component" value="Unassembled WGS sequence"/>
</dbReference>
<accession>A0A8I2GWY8</accession>
<evidence type="ECO:0000313" key="5">
    <source>
        <dbReference type="EMBL" id="WOX27244.1"/>
    </source>
</evidence>
<protein>
    <recommendedName>
        <fullName evidence="3">(S)-2-haloacid dehalogenase</fullName>
        <ecNumber evidence="3">3.8.1.2</ecNumber>
    </recommendedName>
    <alternativeName>
        <fullName evidence="3">2-haloalkanoic acid dehalogenase</fullName>
    </alternativeName>
    <alternativeName>
        <fullName evidence="3">Halocarboxylic acid halidohydrolase</fullName>
    </alternativeName>
    <alternativeName>
        <fullName evidence="3">L-2-haloacid dehalogenase</fullName>
    </alternativeName>
</protein>
<dbReference type="InterPro" id="IPR006328">
    <property type="entry name" value="2-HAD"/>
</dbReference>
<dbReference type="NCBIfam" id="TIGR01428">
    <property type="entry name" value="HAD_type_II"/>
    <property type="match status" value="1"/>
</dbReference>
<sequence>MPNISQANSKVERPEVIFFDVNETLLDLESMNKPVSQVLGGDESLLPLWFSTMLHHSLVTTVSGDYQDFGKIGVAALQMVAKNKGLTITDAQAKQAIVPALLSLPPHKDVIPALKRLKQAGFKLVSLTNSSNAGVKAQFENAGLITYFDQRLSIEDIKVYKPDLRAYEWALQQLNIRPDQALMVAAHGWDVAGAKAAGMHTAFIARPQKQLYPLAEAPDYVLPDLTSLADKLTTSGNE</sequence>
<dbReference type="Proteomes" id="UP001304419">
    <property type="component" value="Chromosome 1"/>
</dbReference>
<comment type="catalytic activity">
    <reaction evidence="3">
        <text>an (S)-2-haloacid + H2O = a (2R)-2-hydroxycarboxylate + a halide anion + H(+)</text>
        <dbReference type="Rhea" id="RHEA:11192"/>
        <dbReference type="ChEBI" id="CHEBI:15377"/>
        <dbReference type="ChEBI" id="CHEBI:15378"/>
        <dbReference type="ChEBI" id="CHEBI:16042"/>
        <dbReference type="ChEBI" id="CHEBI:58314"/>
        <dbReference type="ChEBI" id="CHEBI:137405"/>
        <dbReference type="EC" id="3.8.1.2"/>
    </reaction>
</comment>
<reference evidence="4" key="1">
    <citation type="submission" date="2019-10" db="EMBL/GenBank/DDBJ databases">
        <authorList>
            <person name="Paulsen S."/>
        </authorList>
    </citation>
    <scope>NUCLEOTIDE SEQUENCE</scope>
    <source>
        <strain evidence="4">LMG 19692</strain>
    </source>
</reference>
<evidence type="ECO:0000256" key="3">
    <source>
        <dbReference type="RuleBase" id="RU368077"/>
    </source>
</evidence>
<keyword evidence="2 3" id="KW-0378">Hydrolase</keyword>
<dbReference type="EMBL" id="CP137578">
    <property type="protein sequence ID" value="WOX27244.1"/>
    <property type="molecule type" value="Genomic_DNA"/>
</dbReference>
<dbReference type="Gene3D" id="3.40.50.1000">
    <property type="entry name" value="HAD superfamily/HAD-like"/>
    <property type="match status" value="1"/>
</dbReference>
<comment type="function">
    <text evidence="3">Catalyzes the hydrolytic dehalogenation of small (S)-2-haloalkanoic acids to yield the corresponding (R)-2-hydroxyalkanoic acids.</text>
</comment>
<dbReference type="CDD" id="cd02588">
    <property type="entry name" value="HAD_L2-DEX"/>
    <property type="match status" value="1"/>
</dbReference>
<dbReference type="PANTHER" id="PTHR43316">
    <property type="entry name" value="HYDROLASE, HALOACID DELAHOGENASE-RELATED"/>
    <property type="match status" value="1"/>
</dbReference>